<feature type="transmembrane region" description="Helical" evidence="1">
    <location>
        <begin position="184"/>
        <end position="206"/>
    </location>
</feature>
<keyword evidence="4" id="KW-1185">Reference proteome</keyword>
<feature type="transmembrane region" description="Helical" evidence="1">
    <location>
        <begin position="349"/>
        <end position="367"/>
    </location>
</feature>
<comment type="caution">
    <text evidence="3">The sequence shown here is derived from an EMBL/GenBank/DDBJ whole genome shotgun (WGS) entry which is preliminary data.</text>
</comment>
<feature type="domain" description="Signal transduction histidine kinase internal region" evidence="2">
    <location>
        <begin position="383"/>
        <end position="460"/>
    </location>
</feature>
<evidence type="ECO:0000313" key="4">
    <source>
        <dbReference type="Proteomes" id="UP001595379"/>
    </source>
</evidence>
<keyword evidence="3" id="KW-0418">Kinase</keyword>
<sequence length="568" mass="62667">MRGRRFFAAALHALTGPLLVLIMLAVISPNASAVVIQGDPAPHSVWRAGEPAPWASDTSRSGQWLPIETLDPNFRGAFWMQVPVSPDQSWAGVQAVVRIKTNLTIDAYWDGRFLGNNSALPVGSTPRPYQTVELTLPSDWTQTGLATLSIYARSEGLPQREELFVEFDIRPSFGHVQAVRVSDWIDGAAIFLSFFIAISFGVLWALRRHRPDLLLAAVTCLSVSAIILLDYDGRAFYLISSRSSLADAALFVLSLAVLMLIPALFAVRLKINNRLVWSGVAIAAVFMGMPSWPILTFDQDARIFLAMTAVLLAMAATAPQRQLEKLGFAAGSLALAVVIVLEPDNLTRFLAALTFLMSIWLLVDLFLTESNARRAEAKSARLQTELIKRNIQPHFILNSLTVAIELQETDRQMARRFIEALAEEYRALSDLIDKPSVTLLQELNLTRKHLAMMSFRMGRTFSLKYTGDSPEQAFPPGILHTLVENALSHNRYQDPAVEFAVSVETSRGRSRLTLRIPLGTDQNRSGASSGSGMAYVKARLEDFAPGAWSLSSVQEGSHWVTSVTFKVD</sequence>
<keyword evidence="1" id="KW-0472">Membrane</keyword>
<dbReference type="PANTHER" id="PTHR34220:SF7">
    <property type="entry name" value="SENSOR HISTIDINE KINASE YPDA"/>
    <property type="match status" value="1"/>
</dbReference>
<dbReference type="Proteomes" id="UP001595379">
    <property type="component" value="Unassembled WGS sequence"/>
</dbReference>
<gene>
    <name evidence="3" type="ORF">ACFOOR_09630</name>
</gene>
<protein>
    <submittedName>
        <fullName evidence="3">Histidine kinase</fullName>
    </submittedName>
</protein>
<dbReference type="InterPro" id="IPR050640">
    <property type="entry name" value="Bact_2-comp_sensor_kinase"/>
</dbReference>
<name>A0ABV6ZYB8_9PROT</name>
<evidence type="ECO:0000259" key="2">
    <source>
        <dbReference type="Pfam" id="PF06580"/>
    </source>
</evidence>
<dbReference type="InterPro" id="IPR010559">
    <property type="entry name" value="Sig_transdc_His_kin_internal"/>
</dbReference>
<feature type="transmembrane region" description="Helical" evidence="1">
    <location>
        <begin position="275"/>
        <end position="295"/>
    </location>
</feature>
<feature type="transmembrane region" description="Helical" evidence="1">
    <location>
        <begin position="301"/>
        <end position="319"/>
    </location>
</feature>
<organism evidence="3 4">
    <name type="scientific">Hyphobacterium vulgare</name>
    <dbReference type="NCBI Taxonomy" id="1736751"/>
    <lineage>
        <taxon>Bacteria</taxon>
        <taxon>Pseudomonadati</taxon>
        <taxon>Pseudomonadota</taxon>
        <taxon>Alphaproteobacteria</taxon>
        <taxon>Maricaulales</taxon>
        <taxon>Maricaulaceae</taxon>
        <taxon>Hyphobacterium</taxon>
    </lineage>
</organism>
<dbReference type="GO" id="GO:0016301">
    <property type="term" value="F:kinase activity"/>
    <property type="evidence" value="ECO:0007669"/>
    <property type="project" value="UniProtKB-KW"/>
</dbReference>
<dbReference type="PANTHER" id="PTHR34220">
    <property type="entry name" value="SENSOR HISTIDINE KINASE YPDA"/>
    <property type="match status" value="1"/>
</dbReference>
<dbReference type="EMBL" id="JBHRSV010000019">
    <property type="protein sequence ID" value="MFC2926363.1"/>
    <property type="molecule type" value="Genomic_DNA"/>
</dbReference>
<proteinExistence type="predicted"/>
<accession>A0ABV6ZYB8</accession>
<feature type="transmembrane region" description="Helical" evidence="1">
    <location>
        <begin position="213"/>
        <end position="229"/>
    </location>
</feature>
<evidence type="ECO:0000313" key="3">
    <source>
        <dbReference type="EMBL" id="MFC2926363.1"/>
    </source>
</evidence>
<keyword evidence="1" id="KW-0812">Transmembrane</keyword>
<evidence type="ECO:0000256" key="1">
    <source>
        <dbReference type="SAM" id="Phobius"/>
    </source>
</evidence>
<feature type="transmembrane region" description="Helical" evidence="1">
    <location>
        <begin position="249"/>
        <end position="268"/>
    </location>
</feature>
<keyword evidence="3" id="KW-0808">Transferase</keyword>
<feature type="transmembrane region" description="Helical" evidence="1">
    <location>
        <begin position="326"/>
        <end position="343"/>
    </location>
</feature>
<reference evidence="4" key="1">
    <citation type="journal article" date="2019" name="Int. J. Syst. Evol. Microbiol.">
        <title>The Global Catalogue of Microorganisms (GCM) 10K type strain sequencing project: providing services to taxonomists for standard genome sequencing and annotation.</title>
        <authorList>
            <consortium name="The Broad Institute Genomics Platform"/>
            <consortium name="The Broad Institute Genome Sequencing Center for Infectious Disease"/>
            <person name="Wu L."/>
            <person name="Ma J."/>
        </authorList>
    </citation>
    <scope>NUCLEOTIDE SEQUENCE [LARGE SCALE GENOMIC DNA]</scope>
    <source>
        <strain evidence="4">KCTC 52487</strain>
    </source>
</reference>
<keyword evidence="1" id="KW-1133">Transmembrane helix</keyword>
<dbReference type="Pfam" id="PF06580">
    <property type="entry name" value="His_kinase"/>
    <property type="match status" value="1"/>
</dbReference>